<feature type="transmembrane region" description="Helical" evidence="8">
    <location>
        <begin position="353"/>
        <end position="371"/>
    </location>
</feature>
<organism evidence="10 11">
    <name type="scientific">Anaerobacterium chartisolvens</name>
    <dbReference type="NCBI Taxonomy" id="1297424"/>
    <lineage>
        <taxon>Bacteria</taxon>
        <taxon>Bacillati</taxon>
        <taxon>Bacillota</taxon>
        <taxon>Clostridia</taxon>
        <taxon>Eubacteriales</taxon>
        <taxon>Oscillospiraceae</taxon>
        <taxon>Anaerobacterium</taxon>
    </lineage>
</organism>
<feature type="transmembrane region" description="Helical" evidence="8">
    <location>
        <begin position="9"/>
        <end position="29"/>
    </location>
</feature>
<keyword evidence="2 8" id="KW-1003">Cell membrane</keyword>
<feature type="transmembrane region" description="Helical" evidence="8">
    <location>
        <begin position="189"/>
        <end position="210"/>
    </location>
</feature>
<feature type="transmembrane region" description="Helical" evidence="8">
    <location>
        <begin position="161"/>
        <end position="183"/>
    </location>
</feature>
<dbReference type="PRINTS" id="PR01806">
    <property type="entry name" value="VIRFACTRMVIN"/>
</dbReference>
<keyword evidence="8 9" id="KW-0813">Transport</keyword>
<evidence type="ECO:0000313" key="10">
    <source>
        <dbReference type="EMBL" id="RCX20001.1"/>
    </source>
</evidence>
<dbReference type="GO" id="GO:0071555">
    <property type="term" value="P:cell wall organization"/>
    <property type="evidence" value="ECO:0007669"/>
    <property type="project" value="UniProtKB-UniRule"/>
</dbReference>
<dbReference type="InterPro" id="IPR051050">
    <property type="entry name" value="Lipid_II_flippase_MurJ/MviN"/>
</dbReference>
<evidence type="ECO:0000313" key="11">
    <source>
        <dbReference type="Proteomes" id="UP000253034"/>
    </source>
</evidence>
<feature type="transmembrane region" description="Helical" evidence="8">
    <location>
        <begin position="274"/>
        <end position="292"/>
    </location>
</feature>
<feature type="transmembrane region" description="Helical" evidence="8">
    <location>
        <begin position="444"/>
        <end position="465"/>
    </location>
</feature>
<dbReference type="GO" id="GO:0015648">
    <property type="term" value="F:lipid-linked peptidoglycan transporter activity"/>
    <property type="evidence" value="ECO:0007669"/>
    <property type="project" value="UniProtKB-UniRule"/>
</dbReference>
<dbReference type="PIRSF" id="PIRSF002869">
    <property type="entry name" value="MviN"/>
    <property type="match status" value="1"/>
</dbReference>
<keyword evidence="7 8" id="KW-0472">Membrane</keyword>
<keyword evidence="6 8" id="KW-1133">Transmembrane helix</keyword>
<feature type="transmembrane region" description="Helical" evidence="8">
    <location>
        <begin position="90"/>
        <end position="116"/>
    </location>
</feature>
<accession>A0A369BF00</accession>
<dbReference type="InterPro" id="IPR004268">
    <property type="entry name" value="MurJ"/>
</dbReference>
<feature type="transmembrane region" description="Helical" evidence="8">
    <location>
        <begin position="128"/>
        <end position="149"/>
    </location>
</feature>
<dbReference type="Pfam" id="PF03023">
    <property type="entry name" value="MurJ"/>
    <property type="match status" value="1"/>
</dbReference>
<dbReference type="GO" id="GO:0005886">
    <property type="term" value="C:plasma membrane"/>
    <property type="evidence" value="ECO:0007669"/>
    <property type="project" value="UniProtKB-SubCell"/>
</dbReference>
<comment type="pathway">
    <text evidence="8">Cell wall biogenesis; peptidoglycan biosynthesis.</text>
</comment>
<dbReference type="Proteomes" id="UP000253034">
    <property type="component" value="Unassembled WGS sequence"/>
</dbReference>
<dbReference type="GO" id="GO:0008360">
    <property type="term" value="P:regulation of cell shape"/>
    <property type="evidence" value="ECO:0007669"/>
    <property type="project" value="UniProtKB-UniRule"/>
</dbReference>
<gene>
    <name evidence="8" type="primary">murJ</name>
    <name evidence="10" type="ORF">DFR58_10270</name>
</gene>
<feature type="transmembrane region" description="Helical" evidence="8">
    <location>
        <begin position="313"/>
        <end position="333"/>
    </location>
</feature>
<keyword evidence="11" id="KW-1185">Reference proteome</keyword>
<dbReference type="NCBIfam" id="TIGR01695">
    <property type="entry name" value="murJ_mviN"/>
    <property type="match status" value="1"/>
</dbReference>
<name>A0A369BF00_9FIRM</name>
<evidence type="ECO:0000256" key="7">
    <source>
        <dbReference type="ARBA" id="ARBA00023136"/>
    </source>
</evidence>
<comment type="subcellular location">
    <subcellularLocation>
        <location evidence="1 8">Cell membrane</location>
        <topology evidence="1 8">Multi-pass membrane protein</topology>
    </subcellularLocation>
</comment>
<dbReference type="GO" id="GO:0009252">
    <property type="term" value="P:peptidoglycan biosynthetic process"/>
    <property type="evidence" value="ECO:0007669"/>
    <property type="project" value="UniProtKB-UniRule"/>
</dbReference>
<dbReference type="UniPathway" id="UPA00219"/>
<dbReference type="PANTHER" id="PTHR47019">
    <property type="entry name" value="LIPID II FLIPPASE MURJ"/>
    <property type="match status" value="1"/>
</dbReference>
<keyword evidence="4 8" id="KW-0133">Cell shape</keyword>
<feature type="transmembrane region" description="Helical" evidence="8">
    <location>
        <begin position="56"/>
        <end position="78"/>
    </location>
</feature>
<sequence>MENAQRKKIAGAAVIVMSALVISRITGFLRSTLVPNMIAEAWKMEAFNLSFRITDFMFNLLVGGAIAAALIPVLSGYLAKDEEEDGWKAVGTFINITFISMVAVSVLGIIFAPQIVGAMAPRFDERTRALAVTLTRILFPSVAFLMLAGMTNGVLNSYQRFAAAAYGPSLYNIGSALSILLLSRFGVETAVFGIACSAAVYFFFQLSFALKNLKYYRFKIYLGHQGFKRLFKLAVPSLVSSSVMQVNVLISSFFTVLFSGGINAYTMANDVWQMPFGIFAVGMGAAILPSLSEKLALGQVEDYKEILLKGIKSVIFFTVPSAIAFVVLGKPIIAAIYKWTARFDLSLIDNTGNILMVFSIAVIAHSMLAIINRAFYANNDTKTPLYVGIGAVLQTVVLNYIFTRVTSLGPAGMALSYSITGIVNLSILTYILNRRMKGIGLKRLLIFVSKVFFAAAIMGMVLYFGDMLVPVDIYAPFSSSLKMRELAWLLGEVVAGVAVYFGVVMLMGLEEARYMLRLIQGKAERVFPAIKKFLSR</sequence>
<dbReference type="PANTHER" id="PTHR47019:SF1">
    <property type="entry name" value="LIPID II FLIPPASE MURJ"/>
    <property type="match status" value="1"/>
</dbReference>
<evidence type="ECO:0000256" key="5">
    <source>
        <dbReference type="ARBA" id="ARBA00022984"/>
    </source>
</evidence>
<protein>
    <recommendedName>
        <fullName evidence="8">Probable lipid II flippase MurJ</fullName>
    </recommendedName>
</protein>
<keyword evidence="8 9" id="KW-0961">Cell wall biogenesis/degradation</keyword>
<keyword evidence="3 8" id="KW-0812">Transmembrane</keyword>
<dbReference type="GO" id="GO:0034204">
    <property type="term" value="P:lipid translocation"/>
    <property type="evidence" value="ECO:0007669"/>
    <property type="project" value="TreeGrafter"/>
</dbReference>
<evidence type="ECO:0000256" key="8">
    <source>
        <dbReference type="HAMAP-Rule" id="MF_02078"/>
    </source>
</evidence>
<dbReference type="CDD" id="cd13123">
    <property type="entry name" value="MATE_MurJ_like"/>
    <property type="match status" value="1"/>
</dbReference>
<dbReference type="RefSeq" id="WP_278278793.1">
    <property type="nucleotide sequence ID" value="NZ_QPJT01000002.1"/>
</dbReference>
<keyword evidence="5 8" id="KW-0573">Peptidoglycan synthesis</keyword>
<evidence type="ECO:0000256" key="1">
    <source>
        <dbReference type="ARBA" id="ARBA00004651"/>
    </source>
</evidence>
<evidence type="ECO:0000256" key="2">
    <source>
        <dbReference type="ARBA" id="ARBA00022475"/>
    </source>
</evidence>
<comment type="function">
    <text evidence="8 9">Involved in peptidoglycan biosynthesis. Transports lipid-linked peptidoglycan precursors from the inner to the outer leaflet of the cytoplasmic membrane.</text>
</comment>
<reference evidence="10 11" key="1">
    <citation type="submission" date="2018-07" db="EMBL/GenBank/DDBJ databases">
        <title>Genomic Encyclopedia of Type Strains, Phase IV (KMG-IV): sequencing the most valuable type-strain genomes for metagenomic binning, comparative biology and taxonomic classification.</title>
        <authorList>
            <person name="Goeker M."/>
        </authorList>
    </citation>
    <scope>NUCLEOTIDE SEQUENCE [LARGE SCALE GENOMIC DNA]</scope>
    <source>
        <strain evidence="10 11">DSM 27016</strain>
    </source>
</reference>
<comment type="caution">
    <text evidence="10">The sequence shown here is derived from an EMBL/GenBank/DDBJ whole genome shotgun (WGS) entry which is preliminary data.</text>
</comment>
<dbReference type="HAMAP" id="MF_02078">
    <property type="entry name" value="MurJ_MviN"/>
    <property type="match status" value="1"/>
</dbReference>
<evidence type="ECO:0000256" key="4">
    <source>
        <dbReference type="ARBA" id="ARBA00022960"/>
    </source>
</evidence>
<dbReference type="AlphaFoldDB" id="A0A369BF00"/>
<evidence type="ECO:0000256" key="6">
    <source>
        <dbReference type="ARBA" id="ARBA00022989"/>
    </source>
</evidence>
<dbReference type="EMBL" id="QPJT01000002">
    <property type="protein sequence ID" value="RCX20001.1"/>
    <property type="molecule type" value="Genomic_DNA"/>
</dbReference>
<feature type="transmembrane region" description="Helical" evidence="8">
    <location>
        <begin position="230"/>
        <end position="254"/>
    </location>
</feature>
<comment type="similarity">
    <text evidence="8 9">Belongs to the MurJ/MviN family.</text>
</comment>
<feature type="transmembrane region" description="Helical" evidence="8">
    <location>
        <begin position="414"/>
        <end position="432"/>
    </location>
</feature>
<evidence type="ECO:0000256" key="3">
    <source>
        <dbReference type="ARBA" id="ARBA00022692"/>
    </source>
</evidence>
<feature type="transmembrane region" description="Helical" evidence="8">
    <location>
        <begin position="383"/>
        <end position="402"/>
    </location>
</feature>
<evidence type="ECO:0000256" key="9">
    <source>
        <dbReference type="PIRNR" id="PIRNR002869"/>
    </source>
</evidence>
<feature type="transmembrane region" description="Helical" evidence="8">
    <location>
        <begin position="485"/>
        <end position="509"/>
    </location>
</feature>
<proteinExistence type="inferred from homology"/>